<gene>
    <name evidence="3" type="primary">btrW_2</name>
    <name evidence="3" type="ORF">NNJEOMEG_01992</name>
</gene>
<evidence type="ECO:0000259" key="2">
    <source>
        <dbReference type="Pfam" id="PF13581"/>
    </source>
</evidence>
<dbReference type="CDD" id="cd16936">
    <property type="entry name" value="HATPase_RsbW-like"/>
    <property type="match status" value="1"/>
</dbReference>
<dbReference type="EC" id="2.7.11.1" evidence="3"/>
<evidence type="ECO:0000313" key="3">
    <source>
        <dbReference type="EMBL" id="GFK94152.1"/>
    </source>
</evidence>
<sequence length="149" mass="15972">MKPLRTVTLTIDSSLENVSLVGNALRGLLEREEGPAEDAALVELAVCEAVNNAVIHAYGRRPGQPVEVSLTLGAGRLEVRVADRGRPFEAFPETLPGMPDAGELDDVPLGGWGLRIIGQAMEHVDYRSEEGRNTLTMSRPWNGVGTGQA</sequence>
<dbReference type="EMBL" id="BLTE01000008">
    <property type="protein sequence ID" value="GFK94152.1"/>
    <property type="molecule type" value="Genomic_DNA"/>
</dbReference>
<dbReference type="InterPro" id="IPR050267">
    <property type="entry name" value="Anti-sigma-factor_SerPK"/>
</dbReference>
<reference evidence="3 4" key="1">
    <citation type="submission" date="2020-04" db="EMBL/GenBank/DDBJ databases">
        <authorList>
            <consortium name="Desulfovibrio sp. FSS-1 genome sequencing consortium"/>
            <person name="Shimoshige H."/>
            <person name="Kobayashi H."/>
            <person name="Maekawa T."/>
        </authorList>
    </citation>
    <scope>NUCLEOTIDE SEQUENCE [LARGE SCALE GENOMIC DNA]</scope>
    <source>
        <strain evidence="3 4">SIID29052-01</strain>
    </source>
</reference>
<evidence type="ECO:0000256" key="1">
    <source>
        <dbReference type="ARBA" id="ARBA00022527"/>
    </source>
</evidence>
<evidence type="ECO:0000313" key="4">
    <source>
        <dbReference type="Proteomes" id="UP000494245"/>
    </source>
</evidence>
<feature type="domain" description="Histidine kinase/HSP90-like ATPase" evidence="2">
    <location>
        <begin position="13"/>
        <end position="138"/>
    </location>
</feature>
<keyword evidence="3" id="KW-0418">Kinase</keyword>
<dbReference type="InterPro" id="IPR036890">
    <property type="entry name" value="HATPase_C_sf"/>
</dbReference>
<dbReference type="Proteomes" id="UP000494245">
    <property type="component" value="Unassembled WGS sequence"/>
</dbReference>
<dbReference type="Pfam" id="PF13581">
    <property type="entry name" value="HATPase_c_2"/>
    <property type="match status" value="1"/>
</dbReference>
<dbReference type="SUPFAM" id="SSF55874">
    <property type="entry name" value="ATPase domain of HSP90 chaperone/DNA topoisomerase II/histidine kinase"/>
    <property type="match status" value="1"/>
</dbReference>
<reference evidence="3 4" key="2">
    <citation type="submission" date="2020-05" db="EMBL/GenBank/DDBJ databases">
        <title>Draft genome sequence of Desulfovibrio sp. strainFSS-1.</title>
        <authorList>
            <person name="Shimoshige H."/>
            <person name="Kobayashi H."/>
            <person name="Maekawa T."/>
        </authorList>
    </citation>
    <scope>NUCLEOTIDE SEQUENCE [LARGE SCALE GENOMIC DNA]</scope>
    <source>
        <strain evidence="3 4">SIID29052-01</strain>
    </source>
</reference>
<dbReference type="RefSeq" id="WP_173083953.1">
    <property type="nucleotide sequence ID" value="NZ_BLTE01000008.1"/>
</dbReference>
<dbReference type="Gene3D" id="3.30.565.10">
    <property type="entry name" value="Histidine kinase-like ATPase, C-terminal domain"/>
    <property type="match status" value="1"/>
</dbReference>
<accession>A0A6V8LNG4</accession>
<dbReference type="PANTHER" id="PTHR35526">
    <property type="entry name" value="ANTI-SIGMA-F FACTOR RSBW-RELATED"/>
    <property type="match status" value="1"/>
</dbReference>
<name>A0A6V8LNG4_9BACT</name>
<protein>
    <submittedName>
        <fullName evidence="3">Serine/threonine-protein kinase BtrW</fullName>
        <ecNumber evidence="3">2.7.11.1</ecNumber>
    </submittedName>
</protein>
<keyword evidence="1" id="KW-0723">Serine/threonine-protein kinase</keyword>
<organism evidence="3 4">
    <name type="scientific">Fundidesulfovibrio magnetotacticus</name>
    <dbReference type="NCBI Taxonomy" id="2730080"/>
    <lineage>
        <taxon>Bacteria</taxon>
        <taxon>Pseudomonadati</taxon>
        <taxon>Thermodesulfobacteriota</taxon>
        <taxon>Desulfovibrionia</taxon>
        <taxon>Desulfovibrionales</taxon>
        <taxon>Desulfovibrionaceae</taxon>
        <taxon>Fundidesulfovibrio</taxon>
    </lineage>
</organism>
<proteinExistence type="predicted"/>
<dbReference type="GO" id="GO:0004674">
    <property type="term" value="F:protein serine/threonine kinase activity"/>
    <property type="evidence" value="ECO:0007669"/>
    <property type="project" value="UniProtKB-KW"/>
</dbReference>
<dbReference type="AlphaFoldDB" id="A0A6V8LNG4"/>
<comment type="caution">
    <text evidence="3">The sequence shown here is derived from an EMBL/GenBank/DDBJ whole genome shotgun (WGS) entry which is preliminary data.</text>
</comment>
<dbReference type="InterPro" id="IPR003594">
    <property type="entry name" value="HATPase_dom"/>
</dbReference>
<dbReference type="PANTHER" id="PTHR35526:SF3">
    <property type="entry name" value="ANTI-SIGMA-F FACTOR RSBW"/>
    <property type="match status" value="1"/>
</dbReference>
<keyword evidence="4" id="KW-1185">Reference proteome</keyword>
<keyword evidence="3" id="KW-0808">Transferase</keyword>